<feature type="non-terminal residue" evidence="1">
    <location>
        <position position="66"/>
    </location>
</feature>
<sequence>MLVAGVIRTEIFRHLDEETVFGTKVPYLNPAYGVYLEFPRHWRPRPGYGDVAGIPASCGGDDGFFS</sequence>
<name>A0A1M6MBT6_9FIRM</name>
<organism evidence="1 2">
    <name type="scientific">Desulfofundulus thermosubterraneus DSM 16057</name>
    <dbReference type="NCBI Taxonomy" id="1121432"/>
    <lineage>
        <taxon>Bacteria</taxon>
        <taxon>Bacillati</taxon>
        <taxon>Bacillota</taxon>
        <taxon>Clostridia</taxon>
        <taxon>Eubacteriales</taxon>
        <taxon>Peptococcaceae</taxon>
        <taxon>Desulfofundulus</taxon>
    </lineage>
</organism>
<dbReference type="Proteomes" id="UP000184529">
    <property type="component" value="Unassembled WGS sequence"/>
</dbReference>
<dbReference type="AlphaFoldDB" id="A0A1M6MBT6"/>
<protein>
    <submittedName>
        <fullName evidence="1">Uncharacterized protein</fullName>
    </submittedName>
</protein>
<reference evidence="2" key="1">
    <citation type="submission" date="2016-11" db="EMBL/GenBank/DDBJ databases">
        <authorList>
            <person name="Varghese N."/>
            <person name="Submissions S."/>
        </authorList>
    </citation>
    <scope>NUCLEOTIDE SEQUENCE [LARGE SCALE GENOMIC DNA]</scope>
    <source>
        <strain evidence="2">DSM 16057</strain>
    </source>
</reference>
<evidence type="ECO:0000313" key="2">
    <source>
        <dbReference type="Proteomes" id="UP000184529"/>
    </source>
</evidence>
<accession>A0A1M6MBT6</accession>
<dbReference type="EMBL" id="FQZM01000066">
    <property type="protein sequence ID" value="SHJ80914.1"/>
    <property type="molecule type" value="Genomic_DNA"/>
</dbReference>
<keyword evidence="2" id="KW-1185">Reference proteome</keyword>
<evidence type="ECO:0000313" key="1">
    <source>
        <dbReference type="EMBL" id="SHJ80914.1"/>
    </source>
</evidence>
<dbReference type="RefSeq" id="WP_131821549.1">
    <property type="nucleotide sequence ID" value="NZ_FQZM01000066.1"/>
</dbReference>
<proteinExistence type="predicted"/>
<gene>
    <name evidence="1" type="ORF">SAMN02745219_03389</name>
</gene>
<dbReference type="STRING" id="1121432.SAMN02745219_03389"/>